<evidence type="ECO:0000259" key="4">
    <source>
        <dbReference type="PROSITE" id="PS50137"/>
    </source>
</evidence>
<accession>A0ABQ8XGJ9</accession>
<dbReference type="Proteomes" id="UP001150062">
    <property type="component" value="Unassembled WGS sequence"/>
</dbReference>
<comment type="caution">
    <text evidence="5">The sequence shown here is derived from an EMBL/GenBank/DDBJ whole genome shotgun (WGS) entry which is preliminary data.</text>
</comment>
<dbReference type="PANTHER" id="PTHR46205:SF3">
    <property type="entry name" value="LOQUACIOUS, ISOFORM B"/>
    <property type="match status" value="1"/>
</dbReference>
<feature type="domain" description="DRBM" evidence="4">
    <location>
        <begin position="238"/>
        <end position="310"/>
    </location>
</feature>
<proteinExistence type="predicted"/>
<keyword evidence="6" id="KW-1185">Reference proteome</keyword>
<dbReference type="InterPro" id="IPR014720">
    <property type="entry name" value="dsRBD_dom"/>
</dbReference>
<gene>
    <name evidence="5" type="ORF">M0813_05494</name>
</gene>
<dbReference type="PROSITE" id="PS50137">
    <property type="entry name" value="DS_RBD"/>
    <property type="match status" value="1"/>
</dbReference>
<keyword evidence="1 2" id="KW-0694">RNA-binding</keyword>
<feature type="region of interest" description="Disordered" evidence="3">
    <location>
        <begin position="332"/>
        <end position="370"/>
    </location>
</feature>
<name>A0ABQ8XGJ9_9EUKA</name>
<dbReference type="Gene3D" id="3.30.160.20">
    <property type="match status" value="2"/>
</dbReference>
<organism evidence="5 6">
    <name type="scientific">Anaeramoeba flamelloides</name>
    <dbReference type="NCBI Taxonomy" id="1746091"/>
    <lineage>
        <taxon>Eukaryota</taxon>
        <taxon>Metamonada</taxon>
        <taxon>Anaeramoebidae</taxon>
        <taxon>Anaeramoeba</taxon>
    </lineage>
</organism>
<reference evidence="5" key="1">
    <citation type="submission" date="2022-08" db="EMBL/GenBank/DDBJ databases">
        <title>Novel sulfate-reducing endosymbionts in the free-living metamonad Anaeramoeba.</title>
        <authorList>
            <person name="Jerlstrom-Hultqvist J."/>
            <person name="Cepicka I."/>
            <person name="Gallot-Lavallee L."/>
            <person name="Salas-Leiva D."/>
            <person name="Curtis B.A."/>
            <person name="Zahonova K."/>
            <person name="Pipaliya S."/>
            <person name="Dacks J."/>
            <person name="Roger A.J."/>
        </authorList>
    </citation>
    <scope>NUCLEOTIDE SEQUENCE</scope>
    <source>
        <strain evidence="5">Schooner1</strain>
    </source>
</reference>
<sequence length="465" mass="53837">MIQQIQLESKTNTKIEQPFSLQVVVLIDNKIVFKQILICYDSSQTFSEILNIINKRWDPRPTMYDSIELNTITNKDFFQYSLNDPIASCCGFKDTLVNKEVISRTIRIWGNSRYPDGKYINYLNNEAPNVLLQLSEKKKESISNLEIKSILDPKSKKKSPNEPPKFVSGIIEELYLGHISDISNEREYYSKSLTNSATPINGKIIEDPIINYFFFDYLTNPKKKMDKKEKINNMIEGQSCDILHEFAMRVGSKLPSYKIKPINPKIPNSAFVATSIFVINNKKIKKTGIGNSKKLAKSNAAYNICLELVNLKIIDSLVSLFNEKDIKRNDLIQSPKVDNNNNKNNNNNNNINIQNNKNKNKNKNYDNHNQTKNVKKDNIITTYDKKTWKDRKTPFQILLELAQKENWIPININYTKKNQHFVCKLEISKIENHQHSISIEQTSKTLAKHDAALKMLNKLGFYFRL</sequence>
<evidence type="ECO:0000256" key="2">
    <source>
        <dbReference type="PROSITE-ProRule" id="PRU00266"/>
    </source>
</evidence>
<dbReference type="CDD" id="cd00048">
    <property type="entry name" value="DSRM_SF"/>
    <property type="match status" value="2"/>
</dbReference>
<feature type="compositionally biased region" description="Low complexity" evidence="3">
    <location>
        <begin position="339"/>
        <end position="357"/>
    </location>
</feature>
<dbReference type="SUPFAM" id="SSF54768">
    <property type="entry name" value="dsRNA-binding domain-like"/>
    <property type="match status" value="2"/>
</dbReference>
<dbReference type="EMBL" id="JAOAOG010000298">
    <property type="protein sequence ID" value="KAJ6231763.1"/>
    <property type="molecule type" value="Genomic_DNA"/>
</dbReference>
<dbReference type="PANTHER" id="PTHR46205">
    <property type="entry name" value="LOQUACIOUS, ISOFORM B"/>
    <property type="match status" value="1"/>
</dbReference>
<evidence type="ECO:0000313" key="6">
    <source>
        <dbReference type="Proteomes" id="UP001150062"/>
    </source>
</evidence>
<dbReference type="Pfam" id="PF00035">
    <property type="entry name" value="dsrm"/>
    <property type="match status" value="2"/>
</dbReference>
<evidence type="ECO:0000313" key="5">
    <source>
        <dbReference type="EMBL" id="KAJ6231763.1"/>
    </source>
</evidence>
<evidence type="ECO:0000256" key="1">
    <source>
        <dbReference type="ARBA" id="ARBA00022884"/>
    </source>
</evidence>
<dbReference type="InterPro" id="IPR051247">
    <property type="entry name" value="RLC_Component"/>
</dbReference>
<dbReference type="SMART" id="SM00358">
    <property type="entry name" value="DSRM"/>
    <property type="match status" value="2"/>
</dbReference>
<evidence type="ECO:0000256" key="3">
    <source>
        <dbReference type="SAM" id="MobiDB-lite"/>
    </source>
</evidence>
<protein>
    <submittedName>
        <fullName evidence="5">Loquacious</fullName>
    </submittedName>
</protein>